<dbReference type="PANTHER" id="PTHR46401">
    <property type="entry name" value="GLYCOSYLTRANSFERASE WBBK-RELATED"/>
    <property type="match status" value="1"/>
</dbReference>
<dbReference type="InterPro" id="IPR001296">
    <property type="entry name" value="Glyco_trans_1"/>
</dbReference>
<evidence type="ECO:0000256" key="1">
    <source>
        <dbReference type="ARBA" id="ARBA00022679"/>
    </source>
</evidence>
<evidence type="ECO:0000313" key="4">
    <source>
        <dbReference type="EMBL" id="SMD31108.1"/>
    </source>
</evidence>
<dbReference type="CDD" id="cd03801">
    <property type="entry name" value="GT4_PimA-like"/>
    <property type="match status" value="1"/>
</dbReference>
<dbReference type="PANTHER" id="PTHR46401:SF2">
    <property type="entry name" value="GLYCOSYLTRANSFERASE WBBK-RELATED"/>
    <property type="match status" value="1"/>
</dbReference>
<dbReference type="Gene3D" id="3.40.50.2000">
    <property type="entry name" value="Glycogen Phosphorylase B"/>
    <property type="match status" value="2"/>
</dbReference>
<evidence type="ECO:0000313" key="5">
    <source>
        <dbReference type="Proteomes" id="UP000192315"/>
    </source>
</evidence>
<name>A0A8G2L7H7_PICTO</name>
<dbReference type="AlphaFoldDB" id="A0A8G2L7H7"/>
<dbReference type="InterPro" id="IPR028098">
    <property type="entry name" value="Glyco_trans_4-like_N"/>
</dbReference>
<dbReference type="EMBL" id="FWYE01000002">
    <property type="protein sequence ID" value="SMD31108.1"/>
    <property type="molecule type" value="Genomic_DNA"/>
</dbReference>
<dbReference type="RefSeq" id="WP_084272878.1">
    <property type="nucleotide sequence ID" value="NZ_FWYE01000002.1"/>
</dbReference>
<dbReference type="GO" id="GO:0016757">
    <property type="term" value="F:glycosyltransferase activity"/>
    <property type="evidence" value="ECO:0007669"/>
    <property type="project" value="InterPro"/>
</dbReference>
<organism evidence="4 5">
    <name type="scientific">Picrophilus torridus (strain ATCC 700027 / DSM 9790 / JCM 10055 / NBRC 100828 / KAW 2/3)</name>
    <dbReference type="NCBI Taxonomy" id="1122961"/>
    <lineage>
        <taxon>Archaea</taxon>
        <taxon>Methanobacteriati</taxon>
        <taxon>Thermoplasmatota</taxon>
        <taxon>Thermoplasmata</taxon>
        <taxon>Thermoplasmatales</taxon>
        <taxon>Picrophilaceae</taxon>
        <taxon>Picrophilus</taxon>
    </lineage>
</organism>
<dbReference type="Proteomes" id="UP000192315">
    <property type="component" value="Unassembled WGS sequence"/>
</dbReference>
<dbReference type="SUPFAM" id="SSF53756">
    <property type="entry name" value="UDP-Glycosyltransferase/glycogen phosphorylase"/>
    <property type="match status" value="1"/>
</dbReference>
<feature type="domain" description="Glycosyltransferase subfamily 4-like N-terminal" evidence="3">
    <location>
        <begin position="16"/>
        <end position="187"/>
    </location>
</feature>
<keyword evidence="5" id="KW-1185">Reference proteome</keyword>
<keyword evidence="1 4" id="KW-0808">Transferase</keyword>
<protein>
    <submittedName>
        <fullName evidence="4">Glycosyltransferase involved in cell wall bisynthesis</fullName>
    </submittedName>
</protein>
<proteinExistence type="predicted"/>
<gene>
    <name evidence="4" type="ORF">SAMN02745355_1028</name>
</gene>
<dbReference type="Pfam" id="PF00534">
    <property type="entry name" value="Glycos_transf_1"/>
    <property type="match status" value="1"/>
</dbReference>
<accession>A0A8G2L7H7</accession>
<evidence type="ECO:0000259" key="3">
    <source>
        <dbReference type="Pfam" id="PF13439"/>
    </source>
</evidence>
<reference evidence="4 5" key="1">
    <citation type="submission" date="2017-04" db="EMBL/GenBank/DDBJ databases">
        <authorList>
            <person name="Varghese N."/>
            <person name="Submissions S."/>
        </authorList>
    </citation>
    <scope>NUCLEOTIDE SEQUENCE [LARGE SCALE GENOMIC DNA]</scope>
    <source>
        <strain evidence="4 5">DSM 9789</strain>
    </source>
</reference>
<evidence type="ECO:0000259" key="2">
    <source>
        <dbReference type="Pfam" id="PF00534"/>
    </source>
</evidence>
<sequence>MKVSVIGWELPPAFAGGLGIHTINLYSILSNIIDIDLYVPYSKKLLDVYPFNVKKVGFYNYKSYYDFSSMRFNTFMDEIMYYNSRVIEDFDPENVDLIHAHDWITYPAGIYLKKKYNIPLIVTVHSTEFDRSGNFFPQKSIMDIESSGIKNADRVIAVSNLTKKTIVQNYNANPWKIDVIYNGIDDSFLKNPVRSYEKTNIILYFGRITTQKGPKFFLEAAYKSLKINNNIKFVMAGTGDQLDEMIKLSKSYGIYDNFYFPGFVPEELAMWYYRNADAFILPAVSEPFGMSVIEAMSAGTPVIISRTTGVGESLLNVLTADFWDTDLISDYILNLVDYRSLRTVLGTNGQMEAKLFTWNKTAMKTLEVYRSLCRMV</sequence>
<dbReference type="Pfam" id="PF13439">
    <property type="entry name" value="Glyco_transf_4"/>
    <property type="match status" value="1"/>
</dbReference>
<feature type="domain" description="Glycosyl transferase family 1" evidence="2">
    <location>
        <begin position="189"/>
        <end position="348"/>
    </location>
</feature>
<comment type="caution">
    <text evidence="4">The sequence shown here is derived from an EMBL/GenBank/DDBJ whole genome shotgun (WGS) entry which is preliminary data.</text>
</comment>